<dbReference type="InterPro" id="IPR002810">
    <property type="entry name" value="NfeD-like_C"/>
</dbReference>
<evidence type="ECO:0000313" key="8">
    <source>
        <dbReference type="Proteomes" id="UP000613768"/>
    </source>
</evidence>
<proteinExistence type="predicted"/>
<dbReference type="Pfam" id="PF01957">
    <property type="entry name" value="NfeD"/>
    <property type="match status" value="1"/>
</dbReference>
<comment type="caution">
    <text evidence="7">The sequence shown here is derived from an EMBL/GenBank/DDBJ whole genome shotgun (WGS) entry which is preliminary data.</text>
</comment>
<gene>
    <name evidence="7" type="ORF">IFO71_10380</name>
</gene>
<name>A0AAW3ZJ77_9GAMM</name>
<evidence type="ECO:0000256" key="2">
    <source>
        <dbReference type="ARBA" id="ARBA00022692"/>
    </source>
</evidence>
<dbReference type="AlphaFoldDB" id="A0AAW3ZJ77"/>
<dbReference type="RefSeq" id="WP_192029565.1">
    <property type="nucleotide sequence ID" value="NZ_JACYTR010000017.1"/>
</dbReference>
<keyword evidence="2 5" id="KW-0812">Transmembrane</keyword>
<evidence type="ECO:0000256" key="3">
    <source>
        <dbReference type="ARBA" id="ARBA00022989"/>
    </source>
</evidence>
<feature type="transmembrane region" description="Helical" evidence="5">
    <location>
        <begin position="48"/>
        <end position="67"/>
    </location>
</feature>
<evidence type="ECO:0000256" key="4">
    <source>
        <dbReference type="ARBA" id="ARBA00023136"/>
    </source>
</evidence>
<comment type="subcellular location">
    <subcellularLocation>
        <location evidence="1">Membrane</location>
        <topology evidence="1">Multi-pass membrane protein</topology>
    </subcellularLocation>
</comment>
<evidence type="ECO:0000256" key="1">
    <source>
        <dbReference type="ARBA" id="ARBA00004141"/>
    </source>
</evidence>
<keyword evidence="3 5" id="KW-1133">Transmembrane helix</keyword>
<dbReference type="PANTHER" id="PTHR33507">
    <property type="entry name" value="INNER MEMBRANE PROTEIN YBBJ"/>
    <property type="match status" value="1"/>
</dbReference>
<dbReference type="GO" id="GO:0005886">
    <property type="term" value="C:plasma membrane"/>
    <property type="evidence" value="ECO:0007669"/>
    <property type="project" value="TreeGrafter"/>
</dbReference>
<accession>A0AAW3ZJ77</accession>
<keyword evidence="4 5" id="KW-0472">Membrane</keyword>
<dbReference type="PANTHER" id="PTHR33507:SF3">
    <property type="entry name" value="INNER MEMBRANE PROTEIN YBBJ"/>
    <property type="match status" value="1"/>
</dbReference>
<dbReference type="InterPro" id="IPR052165">
    <property type="entry name" value="Membrane_assoc_protease"/>
</dbReference>
<dbReference type="SUPFAM" id="SSF141322">
    <property type="entry name" value="NfeD domain-like"/>
    <property type="match status" value="1"/>
</dbReference>
<dbReference type="Gene3D" id="2.40.50.140">
    <property type="entry name" value="Nucleic acid-binding proteins"/>
    <property type="match status" value="1"/>
</dbReference>
<evidence type="ECO:0000256" key="5">
    <source>
        <dbReference type="SAM" id="Phobius"/>
    </source>
</evidence>
<reference evidence="7 8" key="1">
    <citation type="submission" date="2020-09" db="EMBL/GenBank/DDBJ databases">
        <title>Pseudoxanthomonas sp. CAU 1598 isolated from sand of Yaerae Beach.</title>
        <authorList>
            <person name="Kim W."/>
        </authorList>
    </citation>
    <scope>NUCLEOTIDE SEQUENCE [LARGE SCALE GENOMIC DNA]</scope>
    <source>
        <strain evidence="7 8">CAU 1598</strain>
    </source>
</reference>
<dbReference type="EMBL" id="JACYTR010000017">
    <property type="protein sequence ID" value="MBD8526143.1"/>
    <property type="molecule type" value="Genomic_DNA"/>
</dbReference>
<feature type="domain" description="NfeD-like C-terminal" evidence="6">
    <location>
        <begin position="89"/>
        <end position="141"/>
    </location>
</feature>
<keyword evidence="8" id="KW-1185">Reference proteome</keyword>
<sequence>MNSTWFWWALALALFAAEALVPGAFMLWLGIAATATGLVHLALPESSLAVQWIWFSLFALASTYAGWRYKLAHPPRVTDQPLLNKRAAQLMDRVLTLDAPIENGRGKVKIGDALWSVSGDDLAAGTRVRVIAIEGMVLRVRAID</sequence>
<evidence type="ECO:0000313" key="7">
    <source>
        <dbReference type="EMBL" id="MBD8526143.1"/>
    </source>
</evidence>
<dbReference type="InterPro" id="IPR012340">
    <property type="entry name" value="NA-bd_OB-fold"/>
</dbReference>
<evidence type="ECO:0000259" key="6">
    <source>
        <dbReference type="Pfam" id="PF01957"/>
    </source>
</evidence>
<organism evidence="7 8">
    <name type="scientific">Pseudomarimonas arenosa</name>
    <dbReference type="NCBI Taxonomy" id="2774145"/>
    <lineage>
        <taxon>Bacteria</taxon>
        <taxon>Pseudomonadati</taxon>
        <taxon>Pseudomonadota</taxon>
        <taxon>Gammaproteobacteria</taxon>
        <taxon>Lysobacterales</taxon>
        <taxon>Lysobacteraceae</taxon>
        <taxon>Pseudomarimonas</taxon>
    </lineage>
</organism>
<dbReference type="Proteomes" id="UP000613768">
    <property type="component" value="Unassembled WGS sequence"/>
</dbReference>
<protein>
    <submittedName>
        <fullName evidence="7">NfeD family protein</fullName>
    </submittedName>
</protein>